<accession>A0ABP6CTR3</accession>
<dbReference type="RefSeq" id="WP_344547417.1">
    <property type="nucleotide sequence ID" value="NZ_BAAATD010000013.1"/>
</dbReference>
<keyword evidence="2" id="KW-1185">Reference proteome</keyword>
<evidence type="ECO:0000313" key="1">
    <source>
        <dbReference type="EMBL" id="GAA2628196.1"/>
    </source>
</evidence>
<gene>
    <name evidence="1" type="ORF">GCM10010411_76890</name>
</gene>
<reference evidence="2" key="1">
    <citation type="journal article" date="2019" name="Int. J. Syst. Evol. Microbiol.">
        <title>The Global Catalogue of Microorganisms (GCM) 10K type strain sequencing project: providing services to taxonomists for standard genome sequencing and annotation.</title>
        <authorList>
            <consortium name="The Broad Institute Genomics Platform"/>
            <consortium name="The Broad Institute Genome Sequencing Center for Infectious Disease"/>
            <person name="Wu L."/>
            <person name="Ma J."/>
        </authorList>
    </citation>
    <scope>NUCLEOTIDE SEQUENCE [LARGE SCALE GENOMIC DNA]</scope>
    <source>
        <strain evidence="2">JCM 6833</strain>
    </source>
</reference>
<protein>
    <submittedName>
        <fullName evidence="1">Uncharacterized protein</fullName>
    </submittedName>
</protein>
<dbReference type="EMBL" id="BAAATD010000013">
    <property type="protein sequence ID" value="GAA2628196.1"/>
    <property type="molecule type" value="Genomic_DNA"/>
</dbReference>
<evidence type="ECO:0000313" key="2">
    <source>
        <dbReference type="Proteomes" id="UP001501509"/>
    </source>
</evidence>
<dbReference type="Proteomes" id="UP001501509">
    <property type="component" value="Unassembled WGS sequence"/>
</dbReference>
<organism evidence="1 2">
    <name type="scientific">Actinomadura fulvescens</name>
    <dbReference type="NCBI Taxonomy" id="46160"/>
    <lineage>
        <taxon>Bacteria</taxon>
        <taxon>Bacillati</taxon>
        <taxon>Actinomycetota</taxon>
        <taxon>Actinomycetes</taxon>
        <taxon>Streptosporangiales</taxon>
        <taxon>Thermomonosporaceae</taxon>
        <taxon>Actinomadura</taxon>
    </lineage>
</organism>
<proteinExistence type="predicted"/>
<comment type="caution">
    <text evidence="1">The sequence shown here is derived from an EMBL/GenBank/DDBJ whole genome shotgun (WGS) entry which is preliminary data.</text>
</comment>
<name>A0ABP6CTR3_9ACTN</name>
<sequence length="45" mass="4830">MPDSFWAGLAGGTIAADVVHLEQVRAWFGQPLWEMEPADADSVSA</sequence>